<comment type="caution">
    <text evidence="2">The sequence shown here is derived from an EMBL/GenBank/DDBJ whole genome shotgun (WGS) entry which is preliminary data.</text>
</comment>
<reference evidence="2 3" key="1">
    <citation type="submission" date="2022-05" db="EMBL/GenBank/DDBJ databases">
        <title>Flavobacterium sp., isolated from activated sludge.</title>
        <authorList>
            <person name="Ran Q."/>
        </authorList>
    </citation>
    <scope>NUCLEOTIDE SEQUENCE [LARGE SCALE GENOMIC DNA]</scope>
    <source>
        <strain evidence="2 3">HXWNR70</strain>
    </source>
</reference>
<organism evidence="2 3">
    <name type="scientific">Flavobacterium luminosum</name>
    <dbReference type="NCBI Taxonomy" id="2949086"/>
    <lineage>
        <taxon>Bacteria</taxon>
        <taxon>Pseudomonadati</taxon>
        <taxon>Bacteroidota</taxon>
        <taxon>Flavobacteriia</taxon>
        <taxon>Flavobacteriales</taxon>
        <taxon>Flavobacteriaceae</taxon>
        <taxon>Flavobacterium</taxon>
    </lineage>
</organism>
<accession>A0ABT0TM67</accession>
<keyword evidence="2" id="KW-0808">Transferase</keyword>
<dbReference type="Pfam" id="PF00156">
    <property type="entry name" value="Pribosyltran"/>
    <property type="match status" value="1"/>
</dbReference>
<gene>
    <name evidence="2" type="ORF">NAT50_02330</name>
</gene>
<evidence type="ECO:0000313" key="3">
    <source>
        <dbReference type="Proteomes" id="UP001317191"/>
    </source>
</evidence>
<name>A0ABT0TM67_9FLAO</name>
<proteinExistence type="predicted"/>
<dbReference type="SUPFAM" id="SSF53271">
    <property type="entry name" value="PRTase-like"/>
    <property type="match status" value="1"/>
</dbReference>
<evidence type="ECO:0000313" key="2">
    <source>
        <dbReference type="EMBL" id="MCL9808184.1"/>
    </source>
</evidence>
<dbReference type="RefSeq" id="WP_250591077.1">
    <property type="nucleotide sequence ID" value="NZ_JAMLJM010000001.1"/>
</dbReference>
<keyword evidence="2" id="KW-0328">Glycosyltransferase</keyword>
<dbReference type="InterPro" id="IPR029057">
    <property type="entry name" value="PRTase-like"/>
</dbReference>
<dbReference type="GO" id="GO:0016757">
    <property type="term" value="F:glycosyltransferase activity"/>
    <property type="evidence" value="ECO:0007669"/>
    <property type="project" value="UniProtKB-KW"/>
</dbReference>
<feature type="domain" description="Phosphoribosyltransferase" evidence="1">
    <location>
        <begin position="16"/>
        <end position="182"/>
    </location>
</feature>
<protein>
    <submittedName>
        <fullName evidence="2">Phosphoribosyltransferase</fullName>
    </submittedName>
</protein>
<evidence type="ECO:0000259" key="1">
    <source>
        <dbReference type="Pfam" id="PF00156"/>
    </source>
</evidence>
<dbReference type="Gene3D" id="3.30.1310.20">
    <property type="entry name" value="PRTase-like"/>
    <property type="match status" value="1"/>
</dbReference>
<dbReference type="Gene3D" id="3.40.50.2020">
    <property type="match status" value="1"/>
</dbReference>
<dbReference type="Proteomes" id="UP001317191">
    <property type="component" value="Unassembled WGS sequence"/>
</dbReference>
<dbReference type="CDD" id="cd06223">
    <property type="entry name" value="PRTases_typeI"/>
    <property type="match status" value="1"/>
</dbReference>
<sequence>MKDNRFKNRTEAGLLLSKQLSEYKNTNAVVLAIPRGGVPVGHIIAKELQLPLSIVLSKKIGHPNNKEYAIGSVSLDTVITENHTEIPPEYIENEIISLRKKLREKQKQYMGHQNPIDVTNKNVILVDDGIATGNTVLVSIRMLRKSKPAQIIVAVPVVPYNKISLFEKESDVFVYLLAPEDFNAVGEFYEEFNPVEDDEVIRMLNNTPSN</sequence>
<dbReference type="EMBL" id="JAMLJM010000001">
    <property type="protein sequence ID" value="MCL9808184.1"/>
    <property type="molecule type" value="Genomic_DNA"/>
</dbReference>
<keyword evidence="3" id="KW-1185">Reference proteome</keyword>
<dbReference type="InterPro" id="IPR000836">
    <property type="entry name" value="PRTase_dom"/>
</dbReference>